<dbReference type="SUPFAM" id="SSF53092">
    <property type="entry name" value="Creatinase/prolidase N-terminal domain"/>
    <property type="match status" value="1"/>
</dbReference>
<evidence type="ECO:0000259" key="4">
    <source>
        <dbReference type="Pfam" id="PF00557"/>
    </source>
</evidence>
<name>A0A0R2N6C9_9LACO</name>
<dbReference type="AlphaFoldDB" id="A0A0R2N6C9"/>
<keyword evidence="7" id="KW-1185">Reference proteome</keyword>
<evidence type="ECO:0000313" key="6">
    <source>
        <dbReference type="EMBL" id="KRO18570.1"/>
    </source>
</evidence>
<dbReference type="InterPro" id="IPR050659">
    <property type="entry name" value="Peptidase_M24B"/>
</dbReference>
<evidence type="ECO:0000313" key="7">
    <source>
        <dbReference type="Proteomes" id="UP000050969"/>
    </source>
</evidence>
<dbReference type="PROSITE" id="PS00491">
    <property type="entry name" value="PROLINE_PEPTIDASE"/>
    <property type="match status" value="1"/>
</dbReference>
<dbReference type="InterPro" id="IPR029149">
    <property type="entry name" value="Creatin/AminoP/Spt16_N"/>
</dbReference>
<sequence>MMAMRVAQLASKLADAQLDALIVTDPVNLTYLTGFTGDESVLIVSASQAMLITDGRFTTQVAQEAPALRVVLHTDGLFPKVGQVLDDQKLKRVGFDAADMRYQQYQALADHTQAALVPNEQLITDMRAVKSDTEVQLIQRAIDITMRGYDEVLNLVYPGMTERHIANHLAYFLQEQGATGLAFETIVASGARGAMPHGAATERVIEAGDVITLDFGASYQGYAADVTRTFAVGQPDAQLQEVYRVAYQANRAGAASLAPGVSGRDLDTAVRDVIVAAGFGQYYNHGTGHGIGLSIHEAPGAWRPYVNAPQVVGNVETIEPGIYLPDLGGVRIEDDFLVTTDGNRQLTPAAPSELLVI</sequence>
<dbReference type="GO" id="GO:0046872">
    <property type="term" value="F:metal ion binding"/>
    <property type="evidence" value="ECO:0007669"/>
    <property type="project" value="UniProtKB-KW"/>
</dbReference>
<keyword evidence="2" id="KW-0378">Hydrolase</keyword>
<dbReference type="SUPFAM" id="SSF55920">
    <property type="entry name" value="Creatinase/aminopeptidase"/>
    <property type="match status" value="1"/>
</dbReference>
<keyword evidence="6" id="KW-0031">Aminopeptidase</keyword>
<dbReference type="Gene3D" id="3.90.230.10">
    <property type="entry name" value="Creatinase/methionine aminopeptidase superfamily"/>
    <property type="match status" value="1"/>
</dbReference>
<keyword evidence="1 3" id="KW-0479">Metal-binding</keyword>
<reference evidence="6 7" key="1">
    <citation type="journal article" date="2015" name="Genome Announc.">
        <title>Expanding the biotechnology potential of lactobacilli through comparative genomics of 213 strains and associated genera.</title>
        <authorList>
            <person name="Sun Z."/>
            <person name="Harris H.M."/>
            <person name="McCann A."/>
            <person name="Guo C."/>
            <person name="Argimon S."/>
            <person name="Zhang W."/>
            <person name="Yang X."/>
            <person name="Jeffery I.B."/>
            <person name="Cooney J.C."/>
            <person name="Kagawa T.F."/>
            <person name="Liu W."/>
            <person name="Song Y."/>
            <person name="Salvetti E."/>
            <person name="Wrobel A."/>
            <person name="Rasinkangas P."/>
            <person name="Parkhill J."/>
            <person name="Rea M.C."/>
            <person name="O'Sullivan O."/>
            <person name="Ritari J."/>
            <person name="Douillard F.P."/>
            <person name="Paul Ross R."/>
            <person name="Yang R."/>
            <person name="Briner A.E."/>
            <person name="Felis G.E."/>
            <person name="de Vos W.M."/>
            <person name="Barrangou R."/>
            <person name="Klaenhammer T.R."/>
            <person name="Caufield P.W."/>
            <person name="Cui Y."/>
            <person name="Zhang H."/>
            <person name="O'Toole P.W."/>
        </authorList>
    </citation>
    <scope>NUCLEOTIDE SEQUENCE [LARGE SCALE GENOMIC DNA]</scope>
    <source>
        <strain evidence="6 7">DSM 24301</strain>
    </source>
</reference>
<dbReference type="PANTHER" id="PTHR46112">
    <property type="entry name" value="AMINOPEPTIDASE"/>
    <property type="match status" value="1"/>
</dbReference>
<evidence type="ECO:0000256" key="2">
    <source>
        <dbReference type="ARBA" id="ARBA00022801"/>
    </source>
</evidence>
<dbReference type="InterPro" id="IPR036005">
    <property type="entry name" value="Creatinase/aminopeptidase-like"/>
</dbReference>
<keyword evidence="6" id="KW-0645">Protease</keyword>
<dbReference type="Gene3D" id="3.40.350.10">
    <property type="entry name" value="Creatinase/prolidase N-terminal domain"/>
    <property type="match status" value="1"/>
</dbReference>
<dbReference type="InterPro" id="IPR000587">
    <property type="entry name" value="Creatinase_N"/>
</dbReference>
<gene>
    <name evidence="6" type="ORF">IV56_GL000847</name>
</gene>
<evidence type="ECO:0000256" key="3">
    <source>
        <dbReference type="RuleBase" id="RU000590"/>
    </source>
</evidence>
<accession>A0A0R2N6C9</accession>
<dbReference type="GO" id="GO:0004177">
    <property type="term" value="F:aminopeptidase activity"/>
    <property type="evidence" value="ECO:0007669"/>
    <property type="project" value="UniProtKB-KW"/>
</dbReference>
<dbReference type="Pfam" id="PF01321">
    <property type="entry name" value="Creatinase_N"/>
    <property type="match status" value="1"/>
</dbReference>
<dbReference type="InterPro" id="IPR001131">
    <property type="entry name" value="Peptidase_M24B_aminopep-P_CS"/>
</dbReference>
<dbReference type="Proteomes" id="UP000050969">
    <property type="component" value="Unassembled WGS sequence"/>
</dbReference>
<proteinExistence type="inferred from homology"/>
<comment type="similarity">
    <text evidence="3">Belongs to the peptidase M24B family.</text>
</comment>
<feature type="domain" description="Creatinase N-terminal" evidence="5">
    <location>
        <begin position="5"/>
        <end position="129"/>
    </location>
</feature>
<feature type="domain" description="Peptidase M24" evidence="4">
    <location>
        <begin position="137"/>
        <end position="339"/>
    </location>
</feature>
<evidence type="ECO:0000256" key="1">
    <source>
        <dbReference type="ARBA" id="ARBA00022723"/>
    </source>
</evidence>
<organism evidence="6 7">
    <name type="scientific">Lacticaseibacillus saniviri JCM 17471 = DSM 24301</name>
    <dbReference type="NCBI Taxonomy" id="1293598"/>
    <lineage>
        <taxon>Bacteria</taxon>
        <taxon>Bacillati</taxon>
        <taxon>Bacillota</taxon>
        <taxon>Bacilli</taxon>
        <taxon>Lactobacillales</taxon>
        <taxon>Lactobacillaceae</taxon>
        <taxon>Lacticaseibacillus</taxon>
    </lineage>
</organism>
<dbReference type="CDD" id="cd01092">
    <property type="entry name" value="APP-like"/>
    <property type="match status" value="1"/>
</dbReference>
<dbReference type="PANTHER" id="PTHR46112:SF3">
    <property type="entry name" value="AMINOPEPTIDASE YPDF"/>
    <property type="match status" value="1"/>
</dbReference>
<evidence type="ECO:0000259" key="5">
    <source>
        <dbReference type="Pfam" id="PF01321"/>
    </source>
</evidence>
<dbReference type="STRING" id="1293598.IV56_GL000847"/>
<comment type="caution">
    <text evidence="6">The sequence shown here is derived from an EMBL/GenBank/DDBJ whole genome shotgun (WGS) entry which is preliminary data.</text>
</comment>
<dbReference type="PATRIC" id="fig|1293598.4.peg.895"/>
<dbReference type="InterPro" id="IPR000994">
    <property type="entry name" value="Pept_M24"/>
</dbReference>
<dbReference type="RefSeq" id="WP_225426385.1">
    <property type="nucleotide sequence ID" value="NZ_JQCE01000004.1"/>
</dbReference>
<dbReference type="Pfam" id="PF00557">
    <property type="entry name" value="Peptidase_M24"/>
    <property type="match status" value="1"/>
</dbReference>
<dbReference type="EMBL" id="JQCE01000004">
    <property type="protein sequence ID" value="KRO18570.1"/>
    <property type="molecule type" value="Genomic_DNA"/>
</dbReference>
<protein>
    <submittedName>
        <fullName evidence="6">Aminopeptidase</fullName>
    </submittedName>
</protein>